<dbReference type="GO" id="GO:0008764">
    <property type="term" value="F:UDP-N-acetylmuramoylalanine-D-glutamate ligase activity"/>
    <property type="evidence" value="ECO:0007669"/>
    <property type="project" value="UniProtKB-UniRule"/>
</dbReference>
<evidence type="ECO:0000313" key="11">
    <source>
        <dbReference type="EMBL" id="KKQ36300.1"/>
    </source>
</evidence>
<keyword evidence="5 7" id="KW-0547">Nucleotide-binding</keyword>
<dbReference type="SUPFAM" id="SSF53244">
    <property type="entry name" value="MurD-like peptide ligases, peptide-binding domain"/>
    <property type="match status" value="1"/>
</dbReference>
<comment type="similarity">
    <text evidence="7">Belongs to the MurCDEF family.</text>
</comment>
<evidence type="ECO:0000256" key="6">
    <source>
        <dbReference type="ARBA" id="ARBA00022840"/>
    </source>
</evidence>
<evidence type="ECO:0000256" key="7">
    <source>
        <dbReference type="HAMAP-Rule" id="MF_00639"/>
    </source>
</evidence>
<keyword evidence="7 8" id="KW-0961">Cell wall biogenesis/degradation</keyword>
<comment type="subcellular location">
    <subcellularLocation>
        <location evidence="1 7 8">Cytoplasm</location>
    </subcellularLocation>
</comment>
<dbReference type="AlphaFoldDB" id="A0A0G0HCN4"/>
<evidence type="ECO:0000313" key="12">
    <source>
        <dbReference type="Proteomes" id="UP000034471"/>
    </source>
</evidence>
<evidence type="ECO:0000259" key="10">
    <source>
        <dbReference type="Pfam" id="PF08245"/>
    </source>
</evidence>
<evidence type="ECO:0000256" key="5">
    <source>
        <dbReference type="ARBA" id="ARBA00022741"/>
    </source>
</evidence>
<dbReference type="HAMAP" id="MF_00639">
    <property type="entry name" value="MurD"/>
    <property type="match status" value="1"/>
</dbReference>
<dbReference type="GO" id="GO:0008360">
    <property type="term" value="P:regulation of cell shape"/>
    <property type="evidence" value="ECO:0007669"/>
    <property type="project" value="UniProtKB-KW"/>
</dbReference>
<dbReference type="InterPro" id="IPR013221">
    <property type="entry name" value="Mur_ligase_cen"/>
</dbReference>
<dbReference type="InterPro" id="IPR036615">
    <property type="entry name" value="Mur_ligase_C_dom_sf"/>
</dbReference>
<dbReference type="Gene3D" id="3.90.190.20">
    <property type="entry name" value="Mur ligase, C-terminal domain"/>
    <property type="match status" value="1"/>
</dbReference>
<evidence type="ECO:0000259" key="9">
    <source>
        <dbReference type="Pfam" id="PF02875"/>
    </source>
</evidence>
<reference evidence="11 12" key="1">
    <citation type="journal article" date="2015" name="Nature">
        <title>rRNA introns, odd ribosomes, and small enigmatic genomes across a large radiation of phyla.</title>
        <authorList>
            <person name="Brown C.T."/>
            <person name="Hug L.A."/>
            <person name="Thomas B.C."/>
            <person name="Sharon I."/>
            <person name="Castelle C.J."/>
            <person name="Singh A."/>
            <person name="Wilkins M.J."/>
            <person name="Williams K.H."/>
            <person name="Banfield J.F."/>
        </authorList>
    </citation>
    <scope>NUCLEOTIDE SEQUENCE [LARGE SCALE GENOMIC DNA]</scope>
</reference>
<comment type="catalytic activity">
    <reaction evidence="7 8">
        <text>UDP-N-acetyl-alpha-D-muramoyl-L-alanine + D-glutamate + ATP = UDP-N-acetyl-alpha-D-muramoyl-L-alanyl-D-glutamate + ADP + phosphate + H(+)</text>
        <dbReference type="Rhea" id="RHEA:16429"/>
        <dbReference type="ChEBI" id="CHEBI:15378"/>
        <dbReference type="ChEBI" id="CHEBI:29986"/>
        <dbReference type="ChEBI" id="CHEBI:30616"/>
        <dbReference type="ChEBI" id="CHEBI:43474"/>
        <dbReference type="ChEBI" id="CHEBI:83898"/>
        <dbReference type="ChEBI" id="CHEBI:83900"/>
        <dbReference type="ChEBI" id="CHEBI:456216"/>
        <dbReference type="EC" id="6.3.2.9"/>
    </reaction>
</comment>
<evidence type="ECO:0000256" key="1">
    <source>
        <dbReference type="ARBA" id="ARBA00004496"/>
    </source>
</evidence>
<evidence type="ECO:0000256" key="8">
    <source>
        <dbReference type="RuleBase" id="RU003664"/>
    </source>
</evidence>
<dbReference type="NCBIfam" id="TIGR01087">
    <property type="entry name" value="murD"/>
    <property type="match status" value="1"/>
</dbReference>
<organism evidence="11 12">
    <name type="scientific">Candidatus Roizmanbacteria bacterium GW2011_GWA2_37_7</name>
    <dbReference type="NCBI Taxonomy" id="1618481"/>
    <lineage>
        <taxon>Bacteria</taxon>
        <taxon>Candidatus Roizmaniibacteriota</taxon>
    </lineage>
</organism>
<dbReference type="InterPro" id="IPR005762">
    <property type="entry name" value="MurD"/>
</dbReference>
<dbReference type="UniPathway" id="UPA00219"/>
<evidence type="ECO:0000256" key="3">
    <source>
        <dbReference type="ARBA" id="ARBA00022490"/>
    </source>
</evidence>
<feature type="domain" description="Mur ligase C-terminal" evidence="9">
    <location>
        <begin position="266"/>
        <end position="380"/>
    </location>
</feature>
<protein>
    <recommendedName>
        <fullName evidence="7 8">UDP-N-acetylmuramoylalanine--D-glutamate ligase</fullName>
        <ecNumber evidence="7 8">6.3.2.9</ecNumber>
    </recommendedName>
    <alternativeName>
        <fullName evidence="7">D-glutamic acid-adding enzyme</fullName>
    </alternativeName>
    <alternativeName>
        <fullName evidence="7">UDP-N-acetylmuramoyl-L-alanyl-D-glutamate synthetase</fullName>
    </alternativeName>
</protein>
<keyword evidence="7 8" id="KW-0133">Cell shape</keyword>
<keyword evidence="7 8" id="KW-0131">Cell cycle</keyword>
<proteinExistence type="inferred from homology"/>
<dbReference type="GO" id="GO:0071555">
    <property type="term" value="P:cell wall organization"/>
    <property type="evidence" value="ECO:0007669"/>
    <property type="project" value="UniProtKB-KW"/>
</dbReference>
<keyword evidence="4 7" id="KW-0436">Ligase</keyword>
<dbReference type="PANTHER" id="PTHR43692">
    <property type="entry name" value="UDP-N-ACETYLMURAMOYLALANINE--D-GLUTAMATE LIGASE"/>
    <property type="match status" value="1"/>
</dbReference>
<dbReference type="Proteomes" id="UP000034471">
    <property type="component" value="Unassembled WGS sequence"/>
</dbReference>
<keyword evidence="3 7" id="KW-0963">Cytoplasm</keyword>
<dbReference type="GO" id="GO:0005524">
    <property type="term" value="F:ATP binding"/>
    <property type="evidence" value="ECO:0007669"/>
    <property type="project" value="UniProtKB-UniRule"/>
</dbReference>
<name>A0A0G0HCN4_9BACT</name>
<dbReference type="Gene3D" id="3.40.1190.10">
    <property type="entry name" value="Mur-like, catalytic domain"/>
    <property type="match status" value="1"/>
</dbReference>
<keyword evidence="7 8" id="KW-0132">Cell division</keyword>
<dbReference type="STRING" id="1618481.US54_C0073G0004"/>
<dbReference type="Pfam" id="PF02875">
    <property type="entry name" value="Mur_ligase_C"/>
    <property type="match status" value="1"/>
</dbReference>
<comment type="pathway">
    <text evidence="2 7 8">Cell wall biogenesis; peptidoglycan biosynthesis.</text>
</comment>
<feature type="binding site" evidence="7">
    <location>
        <begin position="93"/>
        <end position="99"/>
    </location>
    <ligand>
        <name>ATP</name>
        <dbReference type="ChEBI" id="CHEBI:30616"/>
    </ligand>
</feature>
<dbReference type="Pfam" id="PF08245">
    <property type="entry name" value="Mur_ligase_M"/>
    <property type="match status" value="1"/>
</dbReference>
<dbReference type="SUPFAM" id="SSF53623">
    <property type="entry name" value="MurD-like peptide ligases, catalytic domain"/>
    <property type="match status" value="1"/>
</dbReference>
<dbReference type="EMBL" id="LBTJ01000073">
    <property type="protein sequence ID" value="KKQ36300.1"/>
    <property type="molecule type" value="Genomic_DNA"/>
</dbReference>
<sequence>MILNLFKEKKVLILGYGIEGKATESFIRTRFPDIKCGIADQSDGPDYLKKQLDYDLVIKTPGIPKRFVTKPYTTATNIFFESVSRNQIIGVTGSKGKSTTASLIAHILRSSYNDVRLVGNIGTPVLSSLELPYSTDTLFVFELSSYQLDDLKYSPHISIIVSLFPEHIPYHGSVENYYEAKRNIIGHANANDYYIYNDTFKLLQTWAKDFQGTACPYEKDLVPTNTMLIGEHNTDNIRGAITAARLFNISDKDIIRCVSAFQPLPHRLECVGEFDGIIFYDDAISTAPESTIAAIRALPNTDAIFLGGENRGFSFLKLAEELAKHHIGNIVLFPDSGKEIASAIKTIKDYSPRILKTNDMSAAVQFAYTYTKKGAVCLLSTASPSYSIWKNYKEKGSQFQTLVKYYAKKNQNTKASS</sequence>
<dbReference type="PATRIC" id="fig|1618481.3.peg.1059"/>
<evidence type="ECO:0000256" key="2">
    <source>
        <dbReference type="ARBA" id="ARBA00004752"/>
    </source>
</evidence>
<evidence type="ECO:0000256" key="4">
    <source>
        <dbReference type="ARBA" id="ARBA00022598"/>
    </source>
</evidence>
<keyword evidence="7 8" id="KW-0573">Peptidoglycan synthesis</keyword>
<dbReference type="GO" id="GO:0009252">
    <property type="term" value="P:peptidoglycan biosynthetic process"/>
    <property type="evidence" value="ECO:0007669"/>
    <property type="project" value="UniProtKB-UniRule"/>
</dbReference>
<dbReference type="InterPro" id="IPR036565">
    <property type="entry name" value="Mur-like_cat_sf"/>
</dbReference>
<dbReference type="PANTHER" id="PTHR43692:SF1">
    <property type="entry name" value="UDP-N-ACETYLMURAMOYLALANINE--D-GLUTAMATE LIGASE"/>
    <property type="match status" value="1"/>
</dbReference>
<accession>A0A0G0HCN4</accession>
<keyword evidence="6 7" id="KW-0067">ATP-binding</keyword>
<gene>
    <name evidence="7" type="primary">murD</name>
    <name evidence="11" type="ORF">US54_C0073G0004</name>
</gene>
<dbReference type="InterPro" id="IPR004101">
    <property type="entry name" value="Mur_ligase_C"/>
</dbReference>
<dbReference type="EC" id="6.3.2.9" evidence="7 8"/>
<comment type="function">
    <text evidence="7 8">Cell wall formation. Catalyzes the addition of glutamate to the nucleotide precursor UDP-N-acetylmuramoyl-L-alanine (UMA).</text>
</comment>
<feature type="domain" description="Mur ligase central" evidence="10">
    <location>
        <begin position="91"/>
        <end position="213"/>
    </location>
</feature>
<dbReference type="GO" id="GO:0051301">
    <property type="term" value="P:cell division"/>
    <property type="evidence" value="ECO:0007669"/>
    <property type="project" value="UniProtKB-KW"/>
</dbReference>
<dbReference type="GO" id="GO:0005737">
    <property type="term" value="C:cytoplasm"/>
    <property type="evidence" value="ECO:0007669"/>
    <property type="project" value="UniProtKB-SubCell"/>
</dbReference>
<comment type="caution">
    <text evidence="11">The sequence shown here is derived from an EMBL/GenBank/DDBJ whole genome shotgun (WGS) entry which is preliminary data.</text>
</comment>